<evidence type="ECO:0000313" key="5">
    <source>
        <dbReference type="EMBL" id="RKW71552.1"/>
    </source>
</evidence>
<dbReference type="SUPFAM" id="SSF47413">
    <property type="entry name" value="lambda repressor-like DNA-binding domains"/>
    <property type="match status" value="1"/>
</dbReference>
<dbReference type="Proteomes" id="UP000273119">
    <property type="component" value="Unassembled WGS sequence"/>
</dbReference>
<dbReference type="GO" id="GO:0003700">
    <property type="term" value="F:DNA-binding transcription factor activity"/>
    <property type="evidence" value="ECO:0007669"/>
    <property type="project" value="TreeGrafter"/>
</dbReference>
<keyword evidence="1" id="KW-0805">Transcription regulation</keyword>
<evidence type="ECO:0000256" key="3">
    <source>
        <dbReference type="ARBA" id="ARBA00023163"/>
    </source>
</evidence>
<dbReference type="InterPro" id="IPR000843">
    <property type="entry name" value="HTH_LacI"/>
</dbReference>
<dbReference type="Pfam" id="PF13377">
    <property type="entry name" value="Peripla_BP_3"/>
    <property type="match status" value="1"/>
</dbReference>
<dbReference type="CDD" id="cd06267">
    <property type="entry name" value="PBP1_LacI_sugar_binding-like"/>
    <property type="match status" value="1"/>
</dbReference>
<dbReference type="GO" id="GO:0000976">
    <property type="term" value="F:transcription cis-regulatory region binding"/>
    <property type="evidence" value="ECO:0007669"/>
    <property type="project" value="TreeGrafter"/>
</dbReference>
<dbReference type="InterPro" id="IPR010982">
    <property type="entry name" value="Lambda_DNA-bd_dom_sf"/>
</dbReference>
<keyword evidence="2" id="KW-0238">DNA-binding</keyword>
<dbReference type="EMBL" id="QQXL01000001">
    <property type="protein sequence ID" value="RKW71552.1"/>
    <property type="molecule type" value="Genomic_DNA"/>
</dbReference>
<protein>
    <submittedName>
        <fullName evidence="5">LacI family transcriptional regulator</fullName>
    </submittedName>
</protein>
<dbReference type="Gene3D" id="1.10.260.40">
    <property type="entry name" value="lambda repressor-like DNA-binding domains"/>
    <property type="match status" value="1"/>
</dbReference>
<evidence type="ECO:0000256" key="2">
    <source>
        <dbReference type="ARBA" id="ARBA00023125"/>
    </source>
</evidence>
<accession>A0A496PM04</accession>
<reference evidence="5 6" key="1">
    <citation type="submission" date="2018-07" db="EMBL/GenBank/DDBJ databases">
        <title>Arthrobacter sp. nov., isolated from raw cow's milk with high bacterial count.</title>
        <authorList>
            <person name="Hahne J."/>
            <person name="Isele D."/>
            <person name="Lipski A."/>
        </authorList>
    </citation>
    <scope>NUCLEOTIDE SEQUENCE [LARGE SCALE GENOMIC DNA]</scope>
    <source>
        <strain evidence="5 6">JZ R-183</strain>
    </source>
</reference>
<comment type="caution">
    <text evidence="5">The sequence shown here is derived from an EMBL/GenBank/DDBJ whole genome shotgun (WGS) entry which is preliminary data.</text>
</comment>
<name>A0A496PM04_9MICC</name>
<dbReference type="InterPro" id="IPR028082">
    <property type="entry name" value="Peripla_BP_I"/>
</dbReference>
<proteinExistence type="predicted"/>
<dbReference type="PANTHER" id="PTHR30146:SF109">
    <property type="entry name" value="HTH-TYPE TRANSCRIPTIONAL REGULATOR GALS"/>
    <property type="match status" value="1"/>
</dbReference>
<evidence type="ECO:0000313" key="6">
    <source>
        <dbReference type="Proteomes" id="UP000273119"/>
    </source>
</evidence>
<dbReference type="RefSeq" id="WP_121483815.1">
    <property type="nucleotide sequence ID" value="NZ_QQXL01000001.1"/>
</dbReference>
<dbReference type="Gene3D" id="3.40.50.2300">
    <property type="match status" value="2"/>
</dbReference>
<dbReference type="Pfam" id="PF00356">
    <property type="entry name" value="LacI"/>
    <property type="match status" value="1"/>
</dbReference>
<dbReference type="CDD" id="cd01392">
    <property type="entry name" value="HTH_LacI"/>
    <property type="match status" value="1"/>
</dbReference>
<dbReference type="SUPFAM" id="SSF53822">
    <property type="entry name" value="Periplasmic binding protein-like I"/>
    <property type="match status" value="1"/>
</dbReference>
<dbReference type="AlphaFoldDB" id="A0A496PM04"/>
<keyword evidence="6" id="KW-1185">Reference proteome</keyword>
<organism evidence="5 6">
    <name type="scientific">Galactobacter caseinivorans</name>
    <dbReference type="NCBI Taxonomy" id="2676123"/>
    <lineage>
        <taxon>Bacteria</taxon>
        <taxon>Bacillati</taxon>
        <taxon>Actinomycetota</taxon>
        <taxon>Actinomycetes</taxon>
        <taxon>Micrococcales</taxon>
        <taxon>Micrococcaceae</taxon>
        <taxon>Galactobacter</taxon>
    </lineage>
</organism>
<gene>
    <name evidence="5" type="ORF">DWQ67_01525</name>
</gene>
<evidence type="ECO:0000259" key="4">
    <source>
        <dbReference type="PROSITE" id="PS50932"/>
    </source>
</evidence>
<evidence type="ECO:0000256" key="1">
    <source>
        <dbReference type="ARBA" id="ARBA00023015"/>
    </source>
</evidence>
<feature type="domain" description="HTH lacI-type" evidence="4">
    <location>
        <begin position="7"/>
        <end position="61"/>
    </location>
</feature>
<dbReference type="PANTHER" id="PTHR30146">
    <property type="entry name" value="LACI-RELATED TRANSCRIPTIONAL REPRESSOR"/>
    <property type="match status" value="1"/>
</dbReference>
<dbReference type="InterPro" id="IPR046335">
    <property type="entry name" value="LacI/GalR-like_sensor"/>
</dbReference>
<dbReference type="SMART" id="SM00354">
    <property type="entry name" value="HTH_LACI"/>
    <property type="match status" value="1"/>
</dbReference>
<dbReference type="PROSITE" id="PS50932">
    <property type="entry name" value="HTH_LACI_2"/>
    <property type="match status" value="1"/>
</dbReference>
<keyword evidence="3" id="KW-0804">Transcription</keyword>
<sequence length="328" mass="34284">MTGPHSTTIYAVAERAGVSISTVSLSLNHPHKVAQATRARVLAAVDALGYRAGAQRRSRTIAVAAPFSSSPSYYRRLEGILAEAAEPRIDVIIHDLPAANTLASPLLQVLPVREDIDGVILMGVPPSTEVEELSQRTGLPTVLVDVIGSALTTINGDDERGARLLGRHLRQLGHTEVVFVHEPLVSEDYVASGSLRWEGLVAELGAPRRLVADQQLVQHLGAATAIVASNDAIAAQVAGLLKAAGVRVPQDISLTGYDDGDLAKALDLTTVRQDFAESGKAAARLLLAHMAGNAGSIRAVTIAVELITRGSTAPPRPPKATGAASSTE</sequence>